<dbReference type="GeneID" id="24439553"/>
<name>W7XHU0_TETTS</name>
<evidence type="ECO:0000313" key="2">
    <source>
        <dbReference type="Proteomes" id="UP000009168"/>
    </source>
</evidence>
<protein>
    <submittedName>
        <fullName evidence="1">Uncharacterized protein</fullName>
    </submittedName>
</protein>
<gene>
    <name evidence="1" type="ORF">TTHERM_000556649</name>
</gene>
<sequence>MKEIRTRVTKRIPKNSTIAVIYDQSLKQLFSSEIILKEQHSKIIIPDRHNKASLFVCSLNLKGLKQSSKIKQTDRMIIAKKPIELLLGKINEVLTISNSLTNYLTNSQQQYDQSYSLYKQPNLFIIYL</sequence>
<dbReference type="RefSeq" id="XP_012654712.1">
    <property type="nucleotide sequence ID" value="XM_012799258.1"/>
</dbReference>
<reference evidence="2" key="1">
    <citation type="journal article" date="2006" name="PLoS Biol.">
        <title>Macronuclear genome sequence of the ciliate Tetrahymena thermophila, a model eukaryote.</title>
        <authorList>
            <person name="Eisen J.A."/>
            <person name="Coyne R.S."/>
            <person name="Wu M."/>
            <person name="Wu D."/>
            <person name="Thiagarajan M."/>
            <person name="Wortman J.R."/>
            <person name="Badger J.H."/>
            <person name="Ren Q."/>
            <person name="Amedeo P."/>
            <person name="Jones K.M."/>
            <person name="Tallon L.J."/>
            <person name="Delcher A.L."/>
            <person name="Salzberg S.L."/>
            <person name="Silva J.C."/>
            <person name="Haas B.J."/>
            <person name="Majoros W.H."/>
            <person name="Farzad M."/>
            <person name="Carlton J.M."/>
            <person name="Smith R.K. Jr."/>
            <person name="Garg J."/>
            <person name="Pearlman R.E."/>
            <person name="Karrer K.M."/>
            <person name="Sun L."/>
            <person name="Manning G."/>
            <person name="Elde N.C."/>
            <person name="Turkewitz A.P."/>
            <person name="Asai D.J."/>
            <person name="Wilkes D.E."/>
            <person name="Wang Y."/>
            <person name="Cai H."/>
            <person name="Collins K."/>
            <person name="Stewart B.A."/>
            <person name="Lee S.R."/>
            <person name="Wilamowska K."/>
            <person name="Weinberg Z."/>
            <person name="Ruzzo W.L."/>
            <person name="Wloga D."/>
            <person name="Gaertig J."/>
            <person name="Frankel J."/>
            <person name="Tsao C.-C."/>
            <person name="Gorovsky M.A."/>
            <person name="Keeling P.J."/>
            <person name="Waller R.F."/>
            <person name="Patron N.J."/>
            <person name="Cherry J.M."/>
            <person name="Stover N.A."/>
            <person name="Krieger C.J."/>
            <person name="del Toro C."/>
            <person name="Ryder H.F."/>
            <person name="Williamson S.C."/>
            <person name="Barbeau R.A."/>
            <person name="Hamilton E.P."/>
            <person name="Orias E."/>
        </authorList>
    </citation>
    <scope>NUCLEOTIDE SEQUENCE [LARGE SCALE GENOMIC DNA]</scope>
    <source>
        <strain evidence="2">SB210</strain>
    </source>
</reference>
<dbReference type="AlphaFoldDB" id="W7XHU0"/>
<dbReference type="EMBL" id="GG662547">
    <property type="protein sequence ID" value="EWS72734.1"/>
    <property type="molecule type" value="Genomic_DNA"/>
</dbReference>
<proteinExistence type="predicted"/>
<dbReference type="Proteomes" id="UP000009168">
    <property type="component" value="Unassembled WGS sequence"/>
</dbReference>
<organism evidence="1 2">
    <name type="scientific">Tetrahymena thermophila (strain SB210)</name>
    <dbReference type="NCBI Taxonomy" id="312017"/>
    <lineage>
        <taxon>Eukaryota</taxon>
        <taxon>Sar</taxon>
        <taxon>Alveolata</taxon>
        <taxon>Ciliophora</taxon>
        <taxon>Intramacronucleata</taxon>
        <taxon>Oligohymenophorea</taxon>
        <taxon>Hymenostomatida</taxon>
        <taxon>Tetrahymenina</taxon>
        <taxon>Tetrahymenidae</taxon>
        <taxon>Tetrahymena</taxon>
    </lineage>
</organism>
<keyword evidence="2" id="KW-1185">Reference proteome</keyword>
<accession>W7XHU0</accession>
<dbReference type="InParanoid" id="W7XHU0"/>
<evidence type="ECO:0000313" key="1">
    <source>
        <dbReference type="EMBL" id="EWS72734.1"/>
    </source>
</evidence>
<dbReference type="KEGG" id="tet:TTHERM_000556649"/>